<name>A0A3B0CAR1_9FLAO</name>
<proteinExistence type="predicted"/>
<dbReference type="Proteomes" id="UP000276603">
    <property type="component" value="Unassembled WGS sequence"/>
</dbReference>
<dbReference type="EMBL" id="RBCJ01000001">
    <property type="protein sequence ID" value="RKN82863.1"/>
    <property type="molecule type" value="Genomic_DNA"/>
</dbReference>
<reference evidence="1 2" key="1">
    <citation type="submission" date="2018-10" db="EMBL/GenBank/DDBJ databases">
        <title>Ulvibacterium marinum gen. nov., sp. nov., a novel marine bacterium of the family Flavobacteriaceae, isolated from a culture of the green alga Ulva prolifera.</title>
        <authorList>
            <person name="Zhang Z."/>
        </authorList>
    </citation>
    <scope>NUCLEOTIDE SEQUENCE [LARGE SCALE GENOMIC DNA]</scope>
    <source>
        <strain evidence="1 2">CCMM003</strain>
    </source>
</reference>
<sequence length="86" mass="9838">MRKIRKVFVAKPKEKITAVSRVDCIFRRGPSLVASDFGGSTPSMWYQRPQWKLGLFCGANQREKFIPNEYNLDSYSNSSSNWASSD</sequence>
<dbReference type="AlphaFoldDB" id="A0A3B0CAR1"/>
<evidence type="ECO:0000313" key="1">
    <source>
        <dbReference type="EMBL" id="RKN82863.1"/>
    </source>
</evidence>
<evidence type="ECO:0000313" key="2">
    <source>
        <dbReference type="Proteomes" id="UP000276603"/>
    </source>
</evidence>
<gene>
    <name evidence="1" type="ORF">D7Z94_03215</name>
</gene>
<comment type="caution">
    <text evidence="1">The sequence shown here is derived from an EMBL/GenBank/DDBJ whole genome shotgun (WGS) entry which is preliminary data.</text>
</comment>
<keyword evidence="2" id="KW-1185">Reference proteome</keyword>
<accession>A0A3B0CAR1</accession>
<organism evidence="1 2">
    <name type="scientific">Ulvibacterium marinum</name>
    <dbReference type="NCBI Taxonomy" id="2419782"/>
    <lineage>
        <taxon>Bacteria</taxon>
        <taxon>Pseudomonadati</taxon>
        <taxon>Bacteroidota</taxon>
        <taxon>Flavobacteriia</taxon>
        <taxon>Flavobacteriales</taxon>
        <taxon>Flavobacteriaceae</taxon>
        <taxon>Ulvibacterium</taxon>
    </lineage>
</organism>
<protein>
    <submittedName>
        <fullName evidence="1">Uncharacterized protein</fullName>
    </submittedName>
</protein>